<dbReference type="SUPFAM" id="SSF82199">
    <property type="entry name" value="SET domain"/>
    <property type="match status" value="1"/>
</dbReference>
<sequence length="495" mass="51440">MASLPAALASATAQRPAATRPPPHQRPARSATSQYSRQCRKRNVAPCRCDATAQAAAAPAPQVAATDQQVAFAELSASNLATCSVAVQPWSAGPGSVHTPGLGLFMTATAAAGDVVLSVPMSLCLAVDYASTSGGLALPAGSWPRVQRGILKDDALPWDVLLALALLDSLSGSGDAFWERYANSILPQPTDLTLPLCFPPELLPELQHAALVEGAAAQQERLSTLFPGLSGSMCEGGPSWLQWAFGCVRSRAFKLRDECFACVPYLDVANHHHDPSCDFRLNEQAGAVELVALRELQPGQEATISYTGAAGMTSQRLMAQYGFTPAGNPADRLQFGAAAASFDPAAVAHGAVVAVDGSGDGEAPVLLSLDRMMACLGSDDRVAAAMSGRDSFAYAALKSLPFAAEEGSAAPLSLQLSLAERLHAELEAEAAGWPTSISHDSALVQEWAAVGGGGGGGADSRLVAAVDYRLKRKALVTTCRQLLLDFMDHAPVDGI</sequence>
<dbReference type="Pfam" id="PF00856">
    <property type="entry name" value="SET"/>
    <property type="match status" value="1"/>
</dbReference>
<evidence type="ECO:0000256" key="1">
    <source>
        <dbReference type="SAM" id="MobiDB-lite"/>
    </source>
</evidence>
<dbReference type="EMBL" id="SIDB01000002">
    <property type="protein sequence ID" value="KAI3436404.1"/>
    <property type="molecule type" value="Genomic_DNA"/>
</dbReference>
<feature type="domain" description="SET" evidence="2">
    <location>
        <begin position="101"/>
        <end position="306"/>
    </location>
</feature>
<keyword evidence="4" id="KW-1185">Reference proteome</keyword>
<dbReference type="CDD" id="cd10527">
    <property type="entry name" value="SET_LSMT"/>
    <property type="match status" value="1"/>
</dbReference>
<comment type="caution">
    <text evidence="3">The sequence shown here is derived from an EMBL/GenBank/DDBJ whole genome shotgun (WGS) entry which is preliminary data.</text>
</comment>
<evidence type="ECO:0000313" key="3">
    <source>
        <dbReference type="EMBL" id="KAI3436404.1"/>
    </source>
</evidence>
<feature type="region of interest" description="Disordered" evidence="1">
    <location>
        <begin position="1"/>
        <end position="37"/>
    </location>
</feature>
<dbReference type="Proteomes" id="UP001055712">
    <property type="component" value="Unassembled WGS sequence"/>
</dbReference>
<organism evidence="3 4">
    <name type="scientific">Chlorella vulgaris</name>
    <name type="common">Green alga</name>
    <dbReference type="NCBI Taxonomy" id="3077"/>
    <lineage>
        <taxon>Eukaryota</taxon>
        <taxon>Viridiplantae</taxon>
        <taxon>Chlorophyta</taxon>
        <taxon>core chlorophytes</taxon>
        <taxon>Trebouxiophyceae</taxon>
        <taxon>Chlorellales</taxon>
        <taxon>Chlorellaceae</taxon>
        <taxon>Chlorella clade</taxon>
        <taxon>Chlorella</taxon>
    </lineage>
</organism>
<dbReference type="InterPro" id="IPR046341">
    <property type="entry name" value="SET_dom_sf"/>
</dbReference>
<evidence type="ECO:0000313" key="4">
    <source>
        <dbReference type="Proteomes" id="UP001055712"/>
    </source>
</evidence>
<feature type="compositionally biased region" description="Low complexity" evidence="1">
    <location>
        <begin position="1"/>
        <end position="18"/>
    </location>
</feature>
<dbReference type="PANTHER" id="PTHR13271:SF154">
    <property type="entry name" value="GRIP DOMAIN-CONTAINING PROTEIN"/>
    <property type="match status" value="1"/>
</dbReference>
<dbReference type="InterPro" id="IPR001214">
    <property type="entry name" value="SET_dom"/>
</dbReference>
<dbReference type="OrthoDB" id="5945798at2759"/>
<reference evidence="3" key="2">
    <citation type="submission" date="2020-11" db="EMBL/GenBank/DDBJ databases">
        <authorList>
            <person name="Cecchin M."/>
            <person name="Marcolungo L."/>
            <person name="Rossato M."/>
            <person name="Girolomoni L."/>
            <person name="Cosentino E."/>
            <person name="Cuine S."/>
            <person name="Li-Beisson Y."/>
            <person name="Delledonne M."/>
            <person name="Ballottari M."/>
        </authorList>
    </citation>
    <scope>NUCLEOTIDE SEQUENCE</scope>
    <source>
        <strain evidence="3">211/11P</strain>
        <tissue evidence="3">Whole cell</tissue>
    </source>
</reference>
<dbReference type="GO" id="GO:0016279">
    <property type="term" value="F:protein-lysine N-methyltransferase activity"/>
    <property type="evidence" value="ECO:0007669"/>
    <property type="project" value="TreeGrafter"/>
</dbReference>
<gene>
    <name evidence="3" type="ORF">D9Q98_005821</name>
</gene>
<dbReference type="Gene3D" id="3.90.1410.10">
    <property type="entry name" value="set domain protein methyltransferase, domain 1"/>
    <property type="match status" value="1"/>
</dbReference>
<dbReference type="PANTHER" id="PTHR13271">
    <property type="entry name" value="UNCHARACTERIZED PUTATIVE METHYLTRANSFERASE"/>
    <property type="match status" value="1"/>
</dbReference>
<protein>
    <recommendedName>
        <fullName evidence="2">SET domain-containing protein</fullName>
    </recommendedName>
</protein>
<proteinExistence type="predicted"/>
<reference evidence="3" key="1">
    <citation type="journal article" date="2019" name="Plant J.">
        <title>Chlorella vulgaris genome assembly and annotation reveals the molecular basis for metabolic acclimation to high light conditions.</title>
        <authorList>
            <person name="Cecchin M."/>
            <person name="Marcolungo L."/>
            <person name="Rossato M."/>
            <person name="Girolomoni L."/>
            <person name="Cosentino E."/>
            <person name="Cuine S."/>
            <person name="Li-Beisson Y."/>
            <person name="Delledonne M."/>
            <person name="Ballottari M."/>
        </authorList>
    </citation>
    <scope>NUCLEOTIDE SEQUENCE</scope>
    <source>
        <strain evidence="3">211/11P</strain>
    </source>
</reference>
<dbReference type="InterPro" id="IPR050600">
    <property type="entry name" value="SETD3_SETD6_MTase"/>
</dbReference>
<name>A0A9D4TWA9_CHLVU</name>
<accession>A0A9D4TWA9</accession>
<dbReference type="AlphaFoldDB" id="A0A9D4TWA9"/>
<evidence type="ECO:0000259" key="2">
    <source>
        <dbReference type="Pfam" id="PF00856"/>
    </source>
</evidence>